<gene>
    <name evidence="2" type="ORF">JKP88DRAFT_354328</name>
</gene>
<dbReference type="EMBL" id="JAFCMP010000148">
    <property type="protein sequence ID" value="KAG5184839.1"/>
    <property type="molecule type" value="Genomic_DNA"/>
</dbReference>
<keyword evidence="1" id="KW-0812">Transmembrane</keyword>
<organism evidence="2 3">
    <name type="scientific">Tribonema minus</name>
    <dbReference type="NCBI Taxonomy" id="303371"/>
    <lineage>
        <taxon>Eukaryota</taxon>
        <taxon>Sar</taxon>
        <taxon>Stramenopiles</taxon>
        <taxon>Ochrophyta</taxon>
        <taxon>PX clade</taxon>
        <taxon>Xanthophyceae</taxon>
        <taxon>Tribonematales</taxon>
        <taxon>Tribonemataceae</taxon>
        <taxon>Tribonema</taxon>
    </lineage>
</organism>
<evidence type="ECO:0000313" key="2">
    <source>
        <dbReference type="EMBL" id="KAG5184839.1"/>
    </source>
</evidence>
<name>A0A836CGN3_9STRA</name>
<sequence length="168" mass="18692">MKTTSKGALRSAVPHSEFLIRQQELQRRIKLTEAQLQEAKEENKRRGRYPREKAAKVNALDAELKLLQSGVLPEEARAPPKVSEAAALELPAPPLLFKAGWLILSSRQLAGLDSQPLQLSLSTMLRHQQQQQLLLLLLPLLLLLLPLLLLPLLPVVVVVFADVASVQR</sequence>
<proteinExistence type="predicted"/>
<comment type="caution">
    <text evidence="2">The sequence shown here is derived from an EMBL/GenBank/DDBJ whole genome shotgun (WGS) entry which is preliminary data.</text>
</comment>
<accession>A0A836CGN3</accession>
<dbReference type="AlphaFoldDB" id="A0A836CGN3"/>
<keyword evidence="1" id="KW-1133">Transmembrane helix</keyword>
<protein>
    <submittedName>
        <fullName evidence="2">Uncharacterized protein</fullName>
    </submittedName>
</protein>
<evidence type="ECO:0000256" key="1">
    <source>
        <dbReference type="SAM" id="Phobius"/>
    </source>
</evidence>
<reference evidence="2" key="1">
    <citation type="submission" date="2021-02" db="EMBL/GenBank/DDBJ databases">
        <title>First Annotated Genome of the Yellow-green Alga Tribonema minus.</title>
        <authorList>
            <person name="Mahan K.M."/>
        </authorList>
    </citation>
    <scope>NUCLEOTIDE SEQUENCE</scope>
    <source>
        <strain evidence="2">UTEX B ZZ1240</strain>
    </source>
</reference>
<dbReference type="Proteomes" id="UP000664859">
    <property type="component" value="Unassembled WGS sequence"/>
</dbReference>
<evidence type="ECO:0000313" key="3">
    <source>
        <dbReference type="Proteomes" id="UP000664859"/>
    </source>
</evidence>
<feature type="transmembrane region" description="Helical" evidence="1">
    <location>
        <begin position="133"/>
        <end position="161"/>
    </location>
</feature>
<keyword evidence="1" id="KW-0472">Membrane</keyword>
<keyword evidence="3" id="KW-1185">Reference proteome</keyword>